<gene>
    <name evidence="1" type="ORF">J4727_12530</name>
</gene>
<name>A0A939NAY1_PRORE</name>
<dbReference type="Proteomes" id="UP000664477">
    <property type="component" value="Unassembled WGS sequence"/>
</dbReference>
<evidence type="ECO:0000313" key="2">
    <source>
        <dbReference type="Proteomes" id="UP000664477"/>
    </source>
</evidence>
<sequence>MTSHYQAGKCTFRVGQNELSKTIREKFEELYRQIGTEINSGKTLTILSEGILFQASRLVAKGAMDIGKRRVSLRPSHGRKQLLRRV</sequence>
<dbReference type="EMBL" id="JAGETQ010000068">
    <property type="protein sequence ID" value="MBO1916308.1"/>
    <property type="molecule type" value="Genomic_DNA"/>
</dbReference>
<proteinExistence type="predicted"/>
<organism evidence="1 2">
    <name type="scientific">Providencia rettgeri</name>
    <dbReference type="NCBI Taxonomy" id="587"/>
    <lineage>
        <taxon>Bacteria</taxon>
        <taxon>Pseudomonadati</taxon>
        <taxon>Pseudomonadota</taxon>
        <taxon>Gammaproteobacteria</taxon>
        <taxon>Enterobacterales</taxon>
        <taxon>Morganellaceae</taxon>
        <taxon>Providencia</taxon>
    </lineage>
</organism>
<evidence type="ECO:0000313" key="1">
    <source>
        <dbReference type="EMBL" id="MBO1916308.1"/>
    </source>
</evidence>
<dbReference type="AlphaFoldDB" id="A0A939NAY1"/>
<comment type="caution">
    <text evidence="1">The sequence shown here is derived from an EMBL/GenBank/DDBJ whole genome shotgun (WGS) entry which is preliminary data.</text>
</comment>
<accession>A0A939NAY1</accession>
<protein>
    <submittedName>
        <fullName evidence="1">Uncharacterized protein</fullName>
    </submittedName>
</protein>
<reference evidence="1" key="1">
    <citation type="submission" date="2021-03" db="EMBL/GenBank/DDBJ databases">
        <title>Molecular epidemiology and mechanisms of colistin and carbapenem resistance in Enterobacteriaceae from clinical isolates, the environment and porcine samples in Pretoria, South Africa.</title>
        <authorList>
            <person name="Bogoshi D."/>
            <person name="Mbelle N.M."/>
            <person name="Naidoo V."/>
            <person name="Osei Sekyere J."/>
        </authorList>
    </citation>
    <scope>NUCLEOTIDE SEQUENCE</scope>
    <source>
        <strain evidence="1">C052</strain>
    </source>
</reference>